<accession>A0A6M0K3V6</accession>
<dbReference type="Gene3D" id="3.40.190.10">
    <property type="entry name" value="Periplasmic binding protein-like II"/>
    <property type="match status" value="2"/>
</dbReference>
<dbReference type="SUPFAM" id="SSF53850">
    <property type="entry name" value="Periplasmic binding protein-like II"/>
    <property type="match status" value="1"/>
</dbReference>
<dbReference type="EMBL" id="JAAIJQ010000067">
    <property type="protein sequence ID" value="NEV63931.1"/>
    <property type="molecule type" value="Genomic_DNA"/>
</dbReference>
<dbReference type="AlphaFoldDB" id="A0A6M0K3V6"/>
<dbReference type="RefSeq" id="WP_164454393.1">
    <property type="nucleotide sequence ID" value="NZ_JAAIJQ010000067.1"/>
</dbReference>
<gene>
    <name evidence="2" type="ORF">G3446_18905</name>
</gene>
<dbReference type="Pfam" id="PF09084">
    <property type="entry name" value="NMT1"/>
    <property type="match status" value="1"/>
</dbReference>
<organism evidence="2 3">
    <name type="scientific">Thiorhodococcus minor</name>
    <dbReference type="NCBI Taxonomy" id="57489"/>
    <lineage>
        <taxon>Bacteria</taxon>
        <taxon>Pseudomonadati</taxon>
        <taxon>Pseudomonadota</taxon>
        <taxon>Gammaproteobacteria</taxon>
        <taxon>Chromatiales</taxon>
        <taxon>Chromatiaceae</taxon>
        <taxon>Thiorhodococcus</taxon>
    </lineage>
</organism>
<reference evidence="2 3" key="1">
    <citation type="submission" date="2020-02" db="EMBL/GenBank/DDBJ databases">
        <title>Genome sequences of Thiorhodococcus mannitoliphagus and Thiorhodococcus minor, purple sulfur photosynthetic bacteria in the gammaproteobacterial family, Chromatiaceae.</title>
        <authorList>
            <person name="Aviles F.A."/>
            <person name="Meyer T.E."/>
            <person name="Kyndt J.A."/>
        </authorList>
    </citation>
    <scope>NUCLEOTIDE SEQUENCE [LARGE SCALE GENOMIC DNA]</scope>
    <source>
        <strain evidence="2 3">DSM 11518</strain>
    </source>
</reference>
<name>A0A6M0K3V6_9GAMM</name>
<protein>
    <submittedName>
        <fullName evidence="2">ABC transporter substrate-binding protein</fullName>
    </submittedName>
</protein>
<sequence>MRPETHAQAPLGTLRAAFERTGTPAWIMRVIQAKGLDRAEGFRLQVALTGDGDRGHRQATLEALRSGEVDFIDTDWISIGRMREDGDSVSAFHPYGRIMGGLVVDRRRFSGEGRAVAGPGFSAEPLGWASQGNRIAETPLGAEAQASRPAAAFQSHLKALAGRTIAVVSRFDKTWLLLRAYAVEQGIADPARTVDLVETGSKHEALRLLSEGEVDGAILFWHLAAEAVTEEPFELVFDALNAVESLAGEPLPTTFFVASDACLRAQPELFRAFARAFDAAVAAMRADTSVWRQGAGEMALNGLAQPLRTAWLRRIGLAWPGQLRRRLDEFSVTLKGYVGAEAMGLDALPEGTFAQDFFTRTEVAR</sequence>
<dbReference type="Proteomes" id="UP000483379">
    <property type="component" value="Unassembled WGS sequence"/>
</dbReference>
<proteinExistence type="predicted"/>
<keyword evidence="3" id="KW-1185">Reference proteome</keyword>
<comment type="caution">
    <text evidence="2">The sequence shown here is derived from an EMBL/GenBank/DDBJ whole genome shotgun (WGS) entry which is preliminary data.</text>
</comment>
<feature type="domain" description="SsuA/THI5-like" evidence="1">
    <location>
        <begin position="156"/>
        <end position="287"/>
    </location>
</feature>
<evidence type="ECO:0000259" key="1">
    <source>
        <dbReference type="Pfam" id="PF09084"/>
    </source>
</evidence>
<dbReference type="PANTHER" id="PTHR30024">
    <property type="entry name" value="ALIPHATIC SULFONATES-BINDING PROTEIN-RELATED"/>
    <property type="match status" value="1"/>
</dbReference>
<evidence type="ECO:0000313" key="2">
    <source>
        <dbReference type="EMBL" id="NEV63931.1"/>
    </source>
</evidence>
<dbReference type="InterPro" id="IPR015168">
    <property type="entry name" value="SsuA/THI5"/>
</dbReference>
<evidence type="ECO:0000313" key="3">
    <source>
        <dbReference type="Proteomes" id="UP000483379"/>
    </source>
</evidence>